<dbReference type="Proteomes" id="UP000887574">
    <property type="component" value="Unplaced"/>
</dbReference>
<keyword evidence="1" id="KW-1185">Reference proteome</keyword>
<evidence type="ECO:0000313" key="1">
    <source>
        <dbReference type="Proteomes" id="UP000887574"/>
    </source>
</evidence>
<sequence>MDRVFLDRGFGEFADSPELIAHKLYLNYEPAAYFCVYYTIRSRAHDYESQTRFQGTVYENLPQVRMLEELNFKMSNSIFLNN</sequence>
<organism evidence="1 2">
    <name type="scientific">Ditylenchus dipsaci</name>
    <dbReference type="NCBI Taxonomy" id="166011"/>
    <lineage>
        <taxon>Eukaryota</taxon>
        <taxon>Metazoa</taxon>
        <taxon>Ecdysozoa</taxon>
        <taxon>Nematoda</taxon>
        <taxon>Chromadorea</taxon>
        <taxon>Rhabditida</taxon>
        <taxon>Tylenchina</taxon>
        <taxon>Tylenchomorpha</taxon>
        <taxon>Sphaerularioidea</taxon>
        <taxon>Anguinidae</taxon>
        <taxon>Anguininae</taxon>
        <taxon>Ditylenchus</taxon>
    </lineage>
</organism>
<reference evidence="2" key="1">
    <citation type="submission" date="2022-11" db="UniProtKB">
        <authorList>
            <consortium name="WormBaseParasite"/>
        </authorList>
    </citation>
    <scope>IDENTIFICATION</scope>
</reference>
<protein>
    <submittedName>
        <fullName evidence="2">Uncharacterized protein</fullName>
    </submittedName>
</protein>
<accession>A0A915DRU4</accession>
<evidence type="ECO:0000313" key="2">
    <source>
        <dbReference type="WBParaSite" id="jg22251"/>
    </source>
</evidence>
<dbReference type="AlphaFoldDB" id="A0A915DRU4"/>
<name>A0A915DRU4_9BILA</name>
<dbReference type="WBParaSite" id="jg22251">
    <property type="protein sequence ID" value="jg22251"/>
    <property type="gene ID" value="jg22251"/>
</dbReference>
<proteinExistence type="predicted"/>